<reference evidence="1" key="1">
    <citation type="journal article" date="2019" name="bioRxiv">
        <title>The Genome of the Zebra Mussel, Dreissena polymorpha: A Resource for Invasive Species Research.</title>
        <authorList>
            <person name="McCartney M.A."/>
            <person name="Auch B."/>
            <person name="Kono T."/>
            <person name="Mallez S."/>
            <person name="Zhang Y."/>
            <person name="Obille A."/>
            <person name="Becker A."/>
            <person name="Abrahante J.E."/>
            <person name="Garbe J."/>
            <person name="Badalamenti J.P."/>
            <person name="Herman A."/>
            <person name="Mangelson H."/>
            <person name="Liachko I."/>
            <person name="Sullivan S."/>
            <person name="Sone E.D."/>
            <person name="Koren S."/>
            <person name="Silverstein K.A.T."/>
            <person name="Beckman K.B."/>
            <person name="Gohl D.M."/>
        </authorList>
    </citation>
    <scope>NUCLEOTIDE SEQUENCE</scope>
    <source>
        <strain evidence="1">Duluth1</strain>
        <tissue evidence="1">Whole animal</tissue>
    </source>
</reference>
<dbReference type="EMBL" id="JAIWYP010000012">
    <property type="protein sequence ID" value="KAH3724523.1"/>
    <property type="molecule type" value="Genomic_DNA"/>
</dbReference>
<evidence type="ECO:0000313" key="1">
    <source>
        <dbReference type="EMBL" id="KAH3724523.1"/>
    </source>
</evidence>
<sequence>MRRLSTSSSFSFPGKNRLYMSLIIAILLNGCEPESFTRTQNAGYRHLNVSEVCTASPSRSTRQNITSGT</sequence>
<accession>A0A9D4CHB8</accession>
<dbReference type="Proteomes" id="UP000828390">
    <property type="component" value="Unassembled WGS sequence"/>
</dbReference>
<gene>
    <name evidence="1" type="ORF">DPMN_050342</name>
</gene>
<dbReference type="AlphaFoldDB" id="A0A9D4CHB8"/>
<proteinExistence type="predicted"/>
<keyword evidence="2" id="KW-1185">Reference proteome</keyword>
<protein>
    <submittedName>
        <fullName evidence="1">Uncharacterized protein</fullName>
    </submittedName>
</protein>
<comment type="caution">
    <text evidence="1">The sequence shown here is derived from an EMBL/GenBank/DDBJ whole genome shotgun (WGS) entry which is preliminary data.</text>
</comment>
<organism evidence="1 2">
    <name type="scientific">Dreissena polymorpha</name>
    <name type="common">Zebra mussel</name>
    <name type="synonym">Mytilus polymorpha</name>
    <dbReference type="NCBI Taxonomy" id="45954"/>
    <lineage>
        <taxon>Eukaryota</taxon>
        <taxon>Metazoa</taxon>
        <taxon>Spiralia</taxon>
        <taxon>Lophotrochozoa</taxon>
        <taxon>Mollusca</taxon>
        <taxon>Bivalvia</taxon>
        <taxon>Autobranchia</taxon>
        <taxon>Heteroconchia</taxon>
        <taxon>Euheterodonta</taxon>
        <taxon>Imparidentia</taxon>
        <taxon>Neoheterodontei</taxon>
        <taxon>Myida</taxon>
        <taxon>Dreissenoidea</taxon>
        <taxon>Dreissenidae</taxon>
        <taxon>Dreissena</taxon>
    </lineage>
</organism>
<reference evidence="1" key="2">
    <citation type="submission" date="2020-11" db="EMBL/GenBank/DDBJ databases">
        <authorList>
            <person name="McCartney M.A."/>
            <person name="Auch B."/>
            <person name="Kono T."/>
            <person name="Mallez S."/>
            <person name="Becker A."/>
            <person name="Gohl D.M."/>
            <person name="Silverstein K.A.T."/>
            <person name="Koren S."/>
            <person name="Bechman K.B."/>
            <person name="Herman A."/>
            <person name="Abrahante J.E."/>
            <person name="Garbe J."/>
        </authorList>
    </citation>
    <scope>NUCLEOTIDE SEQUENCE</scope>
    <source>
        <strain evidence="1">Duluth1</strain>
        <tissue evidence="1">Whole animal</tissue>
    </source>
</reference>
<evidence type="ECO:0000313" key="2">
    <source>
        <dbReference type="Proteomes" id="UP000828390"/>
    </source>
</evidence>
<name>A0A9D4CHB8_DREPO</name>